<feature type="chain" id="PRO_5042968213" evidence="4">
    <location>
        <begin position="20"/>
        <end position="943"/>
    </location>
</feature>
<dbReference type="SUPFAM" id="SSF56935">
    <property type="entry name" value="Porins"/>
    <property type="match status" value="1"/>
</dbReference>
<dbReference type="Pfam" id="PF13715">
    <property type="entry name" value="CarbopepD_reg_2"/>
    <property type="match status" value="1"/>
</dbReference>
<keyword evidence="2" id="KW-0472">Membrane</keyword>
<feature type="domain" description="Outer membrane protein beta-barrel" evidence="6">
    <location>
        <begin position="584"/>
        <end position="917"/>
    </location>
</feature>
<sequence length="943" mass="105372">MLRSMLSFCLVLLVTFGFAQNGTISGTVTDSKSGETVVGANVVIQGTTVGSPTDIDGKFTIQNVKPGTYNLSVTFVTYKAHTIPDVVVEGGKITTIQVQMQEDVSELQEVVITGTREINNDISLLNAIKEAKLVVTGISAEQITRLPDNDAAQVMKRVPGITIVDNRFVMVRGVPERYNQVMINNAIAPSTEVDKRSFSFDMVPSGAIDQLLIFKSGTAEYPGDFAGGVIQVITKQAPAEEYLSFGLNFGYRSNTTFKNFLESKKGSTDLLGFDDGDRSLPNGFPTTKQLQSYNMNNRELPAAAALLSNDFDYTQKNALADAGLNFGLGKHFSIGKRIDASTLVALSYSNNYQAINNAPFKRYSNWDSDPETASAIQQNFSDNSYLHESKISLINNWQFNIGERSTVEFKNLAVQIGENKTMLREGTDAGGQGGFYNNYAYHYLSRFIYSGQLQGKTDLTSSASLNWVLGYNTINRNEPDFRRFRRIKDQGSDFYRMILPANSNPFDAGRFYSDLSDKGYAHGLSFEKKFGDGSEKRMPSVKAGYFIDYKERNFNARYITNVLPGSFGYRENELSVLPLSQIFDINNFYSFNSDNSVNPGFILREGTRPTDSYNGTSLTTAGFVSGSLPLGNFDLSGGIRVEYFDQKLNLYENTKQINNKVTSPLPFLNIAYNLSERSLVRAAYGRTVNRPEFREIAPFLFYQFEYNLNITGDTTLRTATIDNIDLRWELYPNPGEMVSVGAFYKKFKNPIEFIQENASGGLQFSYANAPEAQNYGIEVELRKSLASLGVSKFLRNTSVNLNASLIKSVVNFPDSLTFQQNKRSLQGQSPYVINTGIYYNDTEKGYSVNLAYNIFGNRIFSAGSVLYPTWIERPRHALDIQLAKTFGKLEVRLNIQNVLNSAYRIYQDNDENEKINEKVDDSIQEYKTGTLYGLSLGWKLAKD</sequence>
<evidence type="ECO:0000313" key="7">
    <source>
        <dbReference type="EMBL" id="MBT1698655.1"/>
    </source>
</evidence>
<dbReference type="AlphaFoldDB" id="A0AAP2DLQ9"/>
<dbReference type="PANTHER" id="PTHR40980:SF5">
    <property type="entry name" value="TONB-DEPENDENT RECEPTOR"/>
    <property type="match status" value="1"/>
</dbReference>
<dbReference type="EMBL" id="JAHESF010000016">
    <property type="protein sequence ID" value="MBT1698655.1"/>
    <property type="molecule type" value="Genomic_DNA"/>
</dbReference>
<evidence type="ECO:0000256" key="3">
    <source>
        <dbReference type="ARBA" id="ARBA00023237"/>
    </source>
</evidence>
<comment type="subcellular location">
    <subcellularLocation>
        <location evidence="1">Cell outer membrane</location>
    </subcellularLocation>
</comment>
<proteinExistence type="predicted"/>
<dbReference type="Gene3D" id="2.60.40.1120">
    <property type="entry name" value="Carboxypeptidase-like, regulatory domain"/>
    <property type="match status" value="1"/>
</dbReference>
<feature type="signal peptide" evidence="4">
    <location>
        <begin position="1"/>
        <end position="19"/>
    </location>
</feature>
<dbReference type="PANTHER" id="PTHR40980">
    <property type="entry name" value="PLUG DOMAIN-CONTAINING PROTEIN"/>
    <property type="match status" value="1"/>
</dbReference>
<evidence type="ECO:0000256" key="2">
    <source>
        <dbReference type="ARBA" id="ARBA00023136"/>
    </source>
</evidence>
<gene>
    <name evidence="7" type="ORF">KK083_17310</name>
</gene>
<comment type="caution">
    <text evidence="7">The sequence shown here is derived from an EMBL/GenBank/DDBJ whole genome shotgun (WGS) entry which is preliminary data.</text>
</comment>
<keyword evidence="8" id="KW-1185">Reference proteome</keyword>
<dbReference type="Gene3D" id="2.40.170.20">
    <property type="entry name" value="TonB-dependent receptor, beta-barrel domain"/>
    <property type="match status" value="1"/>
</dbReference>
<dbReference type="Gene3D" id="2.170.130.10">
    <property type="entry name" value="TonB-dependent receptor, plug domain"/>
    <property type="match status" value="1"/>
</dbReference>
<dbReference type="Proteomes" id="UP001319200">
    <property type="component" value="Unassembled WGS sequence"/>
</dbReference>
<evidence type="ECO:0000256" key="4">
    <source>
        <dbReference type="SAM" id="SignalP"/>
    </source>
</evidence>
<dbReference type="RefSeq" id="WP_254165227.1">
    <property type="nucleotide sequence ID" value="NZ_JAHESF010000016.1"/>
</dbReference>
<dbReference type="InterPro" id="IPR037066">
    <property type="entry name" value="Plug_dom_sf"/>
</dbReference>
<evidence type="ECO:0000259" key="6">
    <source>
        <dbReference type="Pfam" id="PF14905"/>
    </source>
</evidence>
<evidence type="ECO:0000313" key="8">
    <source>
        <dbReference type="Proteomes" id="UP001319200"/>
    </source>
</evidence>
<accession>A0AAP2DLQ9</accession>
<dbReference type="Pfam" id="PF07715">
    <property type="entry name" value="Plug"/>
    <property type="match status" value="1"/>
</dbReference>
<feature type="domain" description="TonB-dependent receptor plug" evidence="5">
    <location>
        <begin position="130"/>
        <end position="229"/>
    </location>
</feature>
<dbReference type="InterPro" id="IPR012910">
    <property type="entry name" value="Plug_dom"/>
</dbReference>
<dbReference type="InterPro" id="IPR036942">
    <property type="entry name" value="Beta-barrel_TonB_sf"/>
</dbReference>
<reference evidence="7 8" key="1">
    <citation type="submission" date="2021-05" db="EMBL/GenBank/DDBJ databases">
        <title>A Polyphasic approach of four new species of the genus Ohtaekwangia: Ohtaekwangia histidinii sp. nov., Ohtaekwangia cretensis sp. nov., Ohtaekwangia indiensis sp. nov., Ohtaekwangia reichenbachii sp. nov. from diverse environment.</title>
        <authorList>
            <person name="Octaviana S."/>
        </authorList>
    </citation>
    <scope>NUCLEOTIDE SEQUENCE [LARGE SCALE GENOMIC DNA]</scope>
    <source>
        <strain evidence="7 8">PWU4</strain>
    </source>
</reference>
<protein>
    <submittedName>
        <fullName evidence="7">Outer membrane beta-barrel protein</fullName>
    </submittedName>
</protein>
<name>A0AAP2DLQ9_9BACT</name>
<keyword evidence="4" id="KW-0732">Signal</keyword>
<dbReference type="Pfam" id="PF14905">
    <property type="entry name" value="OMP_b-brl_3"/>
    <property type="match status" value="1"/>
</dbReference>
<dbReference type="SUPFAM" id="SSF49464">
    <property type="entry name" value="Carboxypeptidase regulatory domain-like"/>
    <property type="match status" value="1"/>
</dbReference>
<organism evidence="7 8">
    <name type="scientific">Chryseosolibacter histidini</name>
    <dbReference type="NCBI Taxonomy" id="2782349"/>
    <lineage>
        <taxon>Bacteria</taxon>
        <taxon>Pseudomonadati</taxon>
        <taxon>Bacteroidota</taxon>
        <taxon>Cytophagia</taxon>
        <taxon>Cytophagales</taxon>
        <taxon>Chryseotaleaceae</taxon>
        <taxon>Chryseosolibacter</taxon>
    </lineage>
</organism>
<dbReference type="GO" id="GO:0009279">
    <property type="term" value="C:cell outer membrane"/>
    <property type="evidence" value="ECO:0007669"/>
    <property type="project" value="UniProtKB-SubCell"/>
</dbReference>
<dbReference type="InterPro" id="IPR008969">
    <property type="entry name" value="CarboxyPept-like_regulatory"/>
</dbReference>
<dbReference type="InterPro" id="IPR041700">
    <property type="entry name" value="OMP_b-brl_3"/>
</dbReference>
<evidence type="ECO:0000256" key="1">
    <source>
        <dbReference type="ARBA" id="ARBA00004442"/>
    </source>
</evidence>
<keyword evidence="3" id="KW-0998">Cell outer membrane</keyword>
<evidence type="ECO:0000259" key="5">
    <source>
        <dbReference type="Pfam" id="PF07715"/>
    </source>
</evidence>